<name>A0A420Y4R5_9PEZI</name>
<dbReference type="AlphaFoldDB" id="A0A420Y4R5"/>
<dbReference type="Gene3D" id="3.40.50.1240">
    <property type="entry name" value="Phosphoglycerate mutase-like"/>
    <property type="match status" value="1"/>
</dbReference>
<dbReference type="CDD" id="cd07067">
    <property type="entry name" value="HP_PGM_like"/>
    <property type="match status" value="1"/>
</dbReference>
<evidence type="ECO:0000313" key="3">
    <source>
        <dbReference type="Proteomes" id="UP000275385"/>
    </source>
</evidence>
<comment type="caution">
    <text evidence="2">The sequence shown here is derived from an EMBL/GenBank/DDBJ whole genome shotgun (WGS) entry which is preliminary data.</text>
</comment>
<feature type="region of interest" description="Disordered" evidence="1">
    <location>
        <begin position="250"/>
        <end position="292"/>
    </location>
</feature>
<proteinExistence type="predicted"/>
<evidence type="ECO:0000256" key="1">
    <source>
        <dbReference type="SAM" id="MobiDB-lite"/>
    </source>
</evidence>
<accession>A0A420Y4R5</accession>
<sequence length="375" mass="40335">MLARFYPSPLKWSRCKLRPCGYLSRRAPCLNLLQRVEFRSNWAVNHSTGEYTSHLVSPTGIAADPELTSHGVDQSKQLAVRLLEVDPPIERVYSSPFYRCLQTIEPFVSQRSNLVGKSGHKGKDLMIRAEPGVGEWFGSAPFEHPTSAAIEVLKPMFPAIDISYEPIIRPTRTGESLAELHDRVAATMQEIISQCDRDGIRAIVICTHAAVVIALGRVLTGAMPDSVDVEDFSAFTCGLSTYRRRTTGESFAADSNNNKRNSGELGAAREPAEANSLQASTTTPQAASLTLPSGQGGGVAVRAWKGCGVTGGWDCTSNSDCSHLAAGEERGWRFSGDEAFDGSVEKSYDAGIGLGVVVEGKGTKGSRPTGTNSRL</sequence>
<dbReference type="EMBL" id="QVQW01000050">
    <property type="protein sequence ID" value="RKU42833.1"/>
    <property type="molecule type" value="Genomic_DNA"/>
</dbReference>
<dbReference type="PANTHER" id="PTHR16469:SF51">
    <property type="entry name" value="TRANSCRIPTION FACTOR TAU 55 KDA SUBUNIT"/>
    <property type="match status" value="1"/>
</dbReference>
<dbReference type="InterPro" id="IPR051710">
    <property type="entry name" value="Phosphatase_SH3-domain"/>
</dbReference>
<dbReference type="Pfam" id="PF00300">
    <property type="entry name" value="His_Phos_1"/>
    <property type="match status" value="1"/>
</dbReference>
<keyword evidence="3" id="KW-1185">Reference proteome</keyword>
<reference evidence="2 3" key="1">
    <citation type="submission" date="2018-08" db="EMBL/GenBank/DDBJ databases">
        <title>Draft genome of the lignicolous fungus Coniochaeta pulveracea.</title>
        <authorList>
            <person name="Borstlap C.J."/>
            <person name="De Witt R.N."/>
            <person name="Botha A."/>
            <person name="Volschenk H."/>
        </authorList>
    </citation>
    <scope>NUCLEOTIDE SEQUENCE [LARGE SCALE GENOMIC DNA]</scope>
    <source>
        <strain evidence="2 3">CAB683</strain>
    </source>
</reference>
<dbReference type="InterPro" id="IPR013078">
    <property type="entry name" value="His_Pase_superF_clade-1"/>
</dbReference>
<dbReference type="InterPro" id="IPR029033">
    <property type="entry name" value="His_PPase_superfam"/>
</dbReference>
<organism evidence="2 3">
    <name type="scientific">Coniochaeta pulveracea</name>
    <dbReference type="NCBI Taxonomy" id="177199"/>
    <lineage>
        <taxon>Eukaryota</taxon>
        <taxon>Fungi</taxon>
        <taxon>Dikarya</taxon>
        <taxon>Ascomycota</taxon>
        <taxon>Pezizomycotina</taxon>
        <taxon>Sordariomycetes</taxon>
        <taxon>Sordariomycetidae</taxon>
        <taxon>Coniochaetales</taxon>
        <taxon>Coniochaetaceae</taxon>
        <taxon>Coniochaeta</taxon>
    </lineage>
</organism>
<gene>
    <name evidence="2" type="ORF">DL546_000259</name>
</gene>
<evidence type="ECO:0000313" key="2">
    <source>
        <dbReference type="EMBL" id="RKU42833.1"/>
    </source>
</evidence>
<dbReference type="Proteomes" id="UP000275385">
    <property type="component" value="Unassembled WGS sequence"/>
</dbReference>
<dbReference type="STRING" id="177199.A0A420Y4R5"/>
<dbReference type="PANTHER" id="PTHR16469">
    <property type="entry name" value="UBIQUITIN-ASSOCIATED AND SH3 DOMAIN-CONTAINING BA-RELATED"/>
    <property type="match status" value="1"/>
</dbReference>
<dbReference type="SUPFAM" id="SSF53254">
    <property type="entry name" value="Phosphoglycerate mutase-like"/>
    <property type="match status" value="1"/>
</dbReference>
<protein>
    <submittedName>
        <fullName evidence="2">Uncharacterized protein</fullName>
    </submittedName>
</protein>
<feature type="compositionally biased region" description="Polar residues" evidence="1">
    <location>
        <begin position="275"/>
        <end position="292"/>
    </location>
</feature>
<dbReference type="OrthoDB" id="414418at2759"/>